<dbReference type="Proteomes" id="UP000037122">
    <property type="component" value="Unassembled WGS sequence"/>
</dbReference>
<reference evidence="2" key="1">
    <citation type="journal article" date="2015" name="BMC Genomics">
        <title>Draft genome of a commonly misdiagnosed multidrug resistant pathogen Candida auris.</title>
        <authorList>
            <person name="Chatterjee S."/>
            <person name="Alampalli S.V."/>
            <person name="Nageshan R.K."/>
            <person name="Chettiar S.T."/>
            <person name="Joshi S."/>
            <person name="Tatu U.S."/>
        </authorList>
    </citation>
    <scope>NUCLEOTIDE SEQUENCE [LARGE SCALE GENOMIC DNA]</scope>
    <source>
        <strain evidence="2">6684</strain>
    </source>
</reference>
<comment type="caution">
    <text evidence="1">The sequence shown here is derived from an EMBL/GenBank/DDBJ whole genome shotgun (WGS) entry which is preliminary data.</text>
</comment>
<evidence type="ECO:0000313" key="1">
    <source>
        <dbReference type="EMBL" id="KND98516.1"/>
    </source>
</evidence>
<evidence type="ECO:0000313" key="2">
    <source>
        <dbReference type="Proteomes" id="UP000037122"/>
    </source>
</evidence>
<gene>
    <name evidence="1" type="ORF">QG37_04408</name>
</gene>
<organism evidence="1 2">
    <name type="scientific">Candidozyma auris</name>
    <name type="common">Yeast</name>
    <name type="synonym">Candida auris</name>
    <dbReference type="NCBI Taxonomy" id="498019"/>
    <lineage>
        <taxon>Eukaryota</taxon>
        <taxon>Fungi</taxon>
        <taxon>Dikarya</taxon>
        <taxon>Ascomycota</taxon>
        <taxon>Saccharomycotina</taxon>
        <taxon>Pichiomycetes</taxon>
        <taxon>Metschnikowiaceae</taxon>
        <taxon>Candidozyma</taxon>
    </lineage>
</organism>
<accession>A0A0L0NWI5</accession>
<dbReference type="VEuPathDB" id="FungiDB:QG37_04408"/>
<name>A0A0L0NWI5_CANAR</name>
<dbReference type="EMBL" id="LGST01000031">
    <property type="protein sequence ID" value="KND98516.1"/>
    <property type="molecule type" value="Genomic_DNA"/>
</dbReference>
<proteinExistence type="predicted"/>
<dbReference type="AlphaFoldDB" id="A0A0L0NWI5"/>
<sequence>MLMAGNGAPVMEAWGVGVLLATWDEEGVVMSFEFLLIEYLAD</sequence>
<protein>
    <submittedName>
        <fullName evidence="1">Uncharacterized protein</fullName>
    </submittedName>
</protein>